<dbReference type="Gene3D" id="3.90.180.10">
    <property type="entry name" value="Medium-chain alcohol dehydrogenases, catalytic domain"/>
    <property type="match status" value="1"/>
</dbReference>
<proteinExistence type="predicted"/>
<dbReference type="PROSITE" id="PS01162">
    <property type="entry name" value="QOR_ZETA_CRYSTAL"/>
    <property type="match status" value="1"/>
</dbReference>
<evidence type="ECO:0000259" key="1">
    <source>
        <dbReference type="SMART" id="SM00829"/>
    </source>
</evidence>
<reference evidence="2 3" key="1">
    <citation type="submission" date="2021-01" db="EMBL/GenBank/DDBJ databases">
        <title>Actinoplanes sp. nov. LDG1-06 isolated from lichen.</title>
        <authorList>
            <person name="Saeng-In P."/>
            <person name="Phongsopitanun W."/>
            <person name="Kanchanasin P."/>
            <person name="Yuki M."/>
            <person name="Kudo T."/>
            <person name="Ohkuma M."/>
            <person name="Tanasupawat S."/>
        </authorList>
    </citation>
    <scope>NUCLEOTIDE SEQUENCE [LARGE SCALE GENOMIC DNA]</scope>
    <source>
        <strain evidence="2 3">LDG1-06</strain>
    </source>
</reference>
<dbReference type="Proteomes" id="UP000632138">
    <property type="component" value="Unassembled WGS sequence"/>
</dbReference>
<feature type="domain" description="Enoyl reductase (ER)" evidence="1">
    <location>
        <begin position="10"/>
        <end position="328"/>
    </location>
</feature>
<dbReference type="SMART" id="SM00829">
    <property type="entry name" value="PKS_ER"/>
    <property type="match status" value="1"/>
</dbReference>
<dbReference type="Gene3D" id="3.40.50.720">
    <property type="entry name" value="NAD(P)-binding Rossmann-like Domain"/>
    <property type="match status" value="1"/>
</dbReference>
<dbReference type="SUPFAM" id="SSF51735">
    <property type="entry name" value="NAD(P)-binding Rossmann-fold domains"/>
    <property type="match status" value="1"/>
</dbReference>
<dbReference type="InterPro" id="IPR002364">
    <property type="entry name" value="Quin_OxRdtase/zeta-crystal_CS"/>
</dbReference>
<gene>
    <name evidence="2" type="ORF">JIG36_50880</name>
</gene>
<dbReference type="SUPFAM" id="SSF50129">
    <property type="entry name" value="GroES-like"/>
    <property type="match status" value="1"/>
</dbReference>
<dbReference type="InterPro" id="IPR036291">
    <property type="entry name" value="NAD(P)-bd_dom_sf"/>
</dbReference>
<organism evidence="2 3">
    <name type="scientific">Paractinoplanes ovalisporus</name>
    <dbReference type="NCBI Taxonomy" id="2810368"/>
    <lineage>
        <taxon>Bacteria</taxon>
        <taxon>Bacillati</taxon>
        <taxon>Actinomycetota</taxon>
        <taxon>Actinomycetes</taxon>
        <taxon>Micromonosporales</taxon>
        <taxon>Micromonosporaceae</taxon>
        <taxon>Paractinoplanes</taxon>
    </lineage>
</organism>
<accession>A0ABS2AXC6</accession>
<dbReference type="InterPro" id="IPR011032">
    <property type="entry name" value="GroES-like_sf"/>
</dbReference>
<keyword evidence="3" id="KW-1185">Reference proteome</keyword>
<dbReference type="InterPro" id="IPR013154">
    <property type="entry name" value="ADH-like_N"/>
</dbReference>
<dbReference type="Pfam" id="PF13602">
    <property type="entry name" value="ADH_zinc_N_2"/>
    <property type="match status" value="1"/>
</dbReference>
<dbReference type="RefSeq" id="WP_203384180.1">
    <property type="nucleotide sequence ID" value="NZ_JAENHP010000046.1"/>
</dbReference>
<dbReference type="Pfam" id="PF08240">
    <property type="entry name" value="ADH_N"/>
    <property type="match status" value="1"/>
</dbReference>
<dbReference type="InterPro" id="IPR020843">
    <property type="entry name" value="ER"/>
</dbReference>
<sequence>MKAIQFHEAGGPEVLQYEEVPVPEIGPGEVLVRVHAAGINPPDWYLREGMKVMPAELRPVVEFPLTPGTDMSGVVEAVAADVTGFSIGDEVFGMLRFPGFDGRTYAEYVAAPVSDLAHKPAGIDHAQAAGAPMALLTAWQYLIDLGHDVPSPFTGRVHQPTPITPGMTVLVNGAGGGVGHFAVQLAKWKGAHVIAVASGRHEQFVRKLGADEFIDYTKTRAADVVRGVDLVIDTVGGPDSARLLSVLNYGGTMLPVFFAEYDPAETARLGITVSNIQVRSNGPQLAEIGRLFDEGRLRVGVDSTYPLADADDAHARAAQGHIQGKIVLTVVP</sequence>
<evidence type="ECO:0000313" key="2">
    <source>
        <dbReference type="EMBL" id="MBM2623824.1"/>
    </source>
</evidence>
<dbReference type="InterPro" id="IPR052585">
    <property type="entry name" value="Lipid_raft_assoc_Zn_ADH"/>
</dbReference>
<protein>
    <submittedName>
        <fullName evidence="2">NADP-dependent oxidoreductase</fullName>
    </submittedName>
</protein>
<dbReference type="PANTHER" id="PTHR43482">
    <property type="entry name" value="PROTEIN AST1-RELATED"/>
    <property type="match status" value="1"/>
</dbReference>
<dbReference type="PANTHER" id="PTHR43482:SF1">
    <property type="entry name" value="PROTEIN AST1-RELATED"/>
    <property type="match status" value="1"/>
</dbReference>
<dbReference type="EMBL" id="JAENHP010000046">
    <property type="protein sequence ID" value="MBM2623824.1"/>
    <property type="molecule type" value="Genomic_DNA"/>
</dbReference>
<name>A0ABS2AXC6_9ACTN</name>
<evidence type="ECO:0000313" key="3">
    <source>
        <dbReference type="Proteomes" id="UP000632138"/>
    </source>
</evidence>
<dbReference type="CDD" id="cd05289">
    <property type="entry name" value="MDR_like_2"/>
    <property type="match status" value="1"/>
</dbReference>
<comment type="caution">
    <text evidence="2">The sequence shown here is derived from an EMBL/GenBank/DDBJ whole genome shotgun (WGS) entry which is preliminary data.</text>
</comment>